<proteinExistence type="predicted"/>
<keyword evidence="2" id="KW-1185">Reference proteome</keyword>
<protein>
    <submittedName>
        <fullName evidence="1">Uncharacterized protein</fullName>
    </submittedName>
</protein>
<evidence type="ECO:0000313" key="2">
    <source>
        <dbReference type="Proteomes" id="UP001230654"/>
    </source>
</evidence>
<evidence type="ECO:0000313" key="1">
    <source>
        <dbReference type="EMBL" id="MDQ0585667.1"/>
    </source>
</evidence>
<gene>
    <name evidence="1" type="ORF">QF030_007845</name>
</gene>
<name>A0ABU0P2N7_STRRH</name>
<dbReference type="Proteomes" id="UP001230654">
    <property type="component" value="Unassembled WGS sequence"/>
</dbReference>
<sequence length="247" mass="27406">MVAMEEAEMIPGRSSVEALITGKVFMGEIGAFFPVSVTVRGDEFAAVFMMRPGELGHRTTGPYTPERPPVDAMNWAQLRTGTGMAGHFPRFRIEASGRWPRIHVELLGTAVRGLIVMPEEVTAESVNAPYLGEWQEQISSTVRIALDWIAGWLTTCHHQAGGAEPSVDIDLVYRPDDDYETGLAKVDERVRELIPPVRPVLELRWRSASPAQRKAFAKNLKGARKIGTRSDRRLSYRIGGIELEVPA</sequence>
<dbReference type="EMBL" id="JAUSWV010000002">
    <property type="protein sequence ID" value="MDQ0585667.1"/>
    <property type="molecule type" value="Genomic_DNA"/>
</dbReference>
<comment type="caution">
    <text evidence="1">The sequence shown here is derived from an EMBL/GenBank/DDBJ whole genome shotgun (WGS) entry which is preliminary data.</text>
</comment>
<accession>A0ABU0P2N7</accession>
<reference evidence="1 2" key="1">
    <citation type="submission" date="2023-07" db="EMBL/GenBank/DDBJ databases">
        <title>Comparative genomics of wheat-associated soil bacteria to identify genetic determinants of phenazine resistance.</title>
        <authorList>
            <person name="Mouncey N."/>
        </authorList>
    </citation>
    <scope>NUCLEOTIDE SEQUENCE [LARGE SCALE GENOMIC DNA]</scope>
    <source>
        <strain evidence="1 2">B2I6</strain>
    </source>
</reference>
<organism evidence="1 2">
    <name type="scientific">Streptomyces rishiriensis</name>
    <dbReference type="NCBI Taxonomy" id="68264"/>
    <lineage>
        <taxon>Bacteria</taxon>
        <taxon>Bacillati</taxon>
        <taxon>Actinomycetota</taxon>
        <taxon>Actinomycetes</taxon>
        <taxon>Kitasatosporales</taxon>
        <taxon>Streptomycetaceae</taxon>
        <taxon>Streptomyces</taxon>
    </lineage>
</organism>